<dbReference type="Proteomes" id="UP000182360">
    <property type="component" value="Unassembled WGS sequence"/>
</dbReference>
<dbReference type="InterPro" id="IPR051201">
    <property type="entry name" value="Chloro_Bact_Ser_Proteases"/>
</dbReference>
<dbReference type="Gene3D" id="2.40.10.120">
    <property type="match status" value="1"/>
</dbReference>
<proteinExistence type="predicted"/>
<dbReference type="SUPFAM" id="SSF50156">
    <property type="entry name" value="PDZ domain-like"/>
    <property type="match status" value="1"/>
</dbReference>
<dbReference type="SUPFAM" id="SSF50494">
    <property type="entry name" value="Trypsin-like serine proteases"/>
    <property type="match status" value="1"/>
</dbReference>
<dbReference type="PANTHER" id="PTHR43343">
    <property type="entry name" value="PEPTIDASE S12"/>
    <property type="match status" value="1"/>
</dbReference>
<dbReference type="Pfam" id="PF13365">
    <property type="entry name" value="Trypsin_2"/>
    <property type="match status" value="1"/>
</dbReference>
<keyword evidence="1 3" id="KW-0645">Protease</keyword>
<dbReference type="PANTHER" id="PTHR43343:SF3">
    <property type="entry name" value="PROTEASE DO-LIKE 8, CHLOROPLASTIC"/>
    <property type="match status" value="1"/>
</dbReference>
<dbReference type="GO" id="GO:0006508">
    <property type="term" value="P:proteolysis"/>
    <property type="evidence" value="ECO:0007669"/>
    <property type="project" value="UniProtKB-KW"/>
</dbReference>
<gene>
    <name evidence="3" type="ORF">SAMN04487977_1089</name>
</gene>
<protein>
    <submittedName>
        <fullName evidence="3">Serine protease, S1-C subfamily, contains C-terminal PDZ domain</fullName>
    </submittedName>
</protein>
<accession>A0A1H9HWB6</accession>
<reference evidence="3 4" key="1">
    <citation type="submission" date="2016-10" db="EMBL/GenBank/DDBJ databases">
        <authorList>
            <person name="de Groot N.N."/>
        </authorList>
    </citation>
    <scope>NUCLEOTIDE SEQUENCE [LARGE SCALE GENOMIC DNA]</scope>
    <source>
        <strain evidence="3 4">B25</strain>
    </source>
</reference>
<dbReference type="EMBL" id="FOFU01000008">
    <property type="protein sequence ID" value="SEQ66673.1"/>
    <property type="molecule type" value="Genomic_DNA"/>
</dbReference>
<evidence type="ECO:0000313" key="3">
    <source>
        <dbReference type="EMBL" id="SEQ66673.1"/>
    </source>
</evidence>
<evidence type="ECO:0000313" key="4">
    <source>
        <dbReference type="Proteomes" id="UP000182360"/>
    </source>
</evidence>
<dbReference type="GO" id="GO:0004252">
    <property type="term" value="F:serine-type endopeptidase activity"/>
    <property type="evidence" value="ECO:0007669"/>
    <property type="project" value="InterPro"/>
</dbReference>
<dbReference type="AlphaFoldDB" id="A0A1H9HWB6"/>
<evidence type="ECO:0000256" key="1">
    <source>
        <dbReference type="ARBA" id="ARBA00022670"/>
    </source>
</evidence>
<keyword evidence="4" id="KW-1185">Reference proteome</keyword>
<name>A0A1H9HWB6_9SPIR</name>
<dbReference type="InterPro" id="IPR036034">
    <property type="entry name" value="PDZ_sf"/>
</dbReference>
<dbReference type="RefSeq" id="WP_074644583.1">
    <property type="nucleotide sequence ID" value="NZ_FOFU01000008.1"/>
</dbReference>
<dbReference type="InterPro" id="IPR009003">
    <property type="entry name" value="Peptidase_S1_PA"/>
</dbReference>
<evidence type="ECO:0000256" key="2">
    <source>
        <dbReference type="ARBA" id="ARBA00022801"/>
    </source>
</evidence>
<dbReference type="OrthoDB" id="9758917at2"/>
<dbReference type="STRING" id="163.SAMN04487775_10395"/>
<dbReference type="PRINTS" id="PR00834">
    <property type="entry name" value="PROTEASES2C"/>
</dbReference>
<dbReference type="InterPro" id="IPR001940">
    <property type="entry name" value="Peptidase_S1C"/>
</dbReference>
<dbReference type="Gene3D" id="2.30.42.10">
    <property type="match status" value="1"/>
</dbReference>
<sequence length="542" mass="60001">MKLLVKFFSIASLLACVLFCVSCKSVRQPASVPEPLNYSDEDIVQNEIERINSFMEKEPVRALWRASLLGREDVIERCIDYLSTRLEASIEDKNYLDAKRYYKSIIAVKPDWKAKTYSYSQIEKLAYADIPGITSVNKKVPSKISECMKAAVTIWVDRGVKVKNGAGYADVIIGSGFFIDERGYIVTNHHVIDSMVNPKYEGYSRLYIKLSDDNLTKIPAKVVGYDSLLDLALLKVEIVPEYVLNLGSSTDLEIGDKISAIGTPVGLEGTLTSGIVSSFDRKLLALGNVFQIDAAVNSGNSGGPLIDSNLKVQAIVFAGMLQLQGLNFAIPVEYLKQELVYLYGRGEIIHPWIGCFGNTKREGLKKQGLEVQYVLSGGSGFMSGLKPGDVITSFDGKQISSLDDFNFMMMSYETETIVECCYISADGEEKKCLVYLDKRPENPSVTVYNSDLITSSFVPLFGMKLIPSSTTNRNSYTIEKIILGSTADQMSFSENDSVTINGVQIDQKNEVIITTLATKRKKKAFLDVSMSLATSLDSPYYF</sequence>
<keyword evidence="2" id="KW-0378">Hydrolase</keyword>
<organism evidence="3 4">
    <name type="scientific">Treponema bryantii</name>
    <dbReference type="NCBI Taxonomy" id="163"/>
    <lineage>
        <taxon>Bacteria</taxon>
        <taxon>Pseudomonadati</taxon>
        <taxon>Spirochaetota</taxon>
        <taxon>Spirochaetia</taxon>
        <taxon>Spirochaetales</taxon>
        <taxon>Treponemataceae</taxon>
        <taxon>Treponema</taxon>
    </lineage>
</organism>